<evidence type="ECO:0000256" key="3">
    <source>
        <dbReference type="ARBA" id="ARBA00022946"/>
    </source>
</evidence>
<dbReference type="InterPro" id="IPR038538">
    <property type="entry name" value="MTERF_sf"/>
</dbReference>
<evidence type="ECO:0000256" key="2">
    <source>
        <dbReference type="ARBA" id="ARBA00022472"/>
    </source>
</evidence>
<feature type="region of interest" description="Disordered" evidence="4">
    <location>
        <begin position="35"/>
        <end position="96"/>
    </location>
</feature>
<dbReference type="Proteomes" id="UP000002009">
    <property type="component" value="Chromosome 5"/>
</dbReference>
<evidence type="ECO:0008006" key="7">
    <source>
        <dbReference type="Google" id="ProtNLM"/>
    </source>
</evidence>
<accession>C1E7D3</accession>
<keyword evidence="2" id="KW-0804">Transcription</keyword>
<dbReference type="eggNOG" id="ENOG502T1JT">
    <property type="taxonomic scope" value="Eukaryota"/>
</dbReference>
<sequence>MFEARCARAAWCLVSAPRRPPRSLVRWRMPTGCRIPRRSTRASDSERPDGFVGLTSGRPGKPSSGSHGRVVQRQGNQWRPIAPPAKPPPGKPASNTKFDHTYDEGDAFDNVSAYALDVDNESQVMPGGGVALTDEQMAKLDKFWSANGVKSATQRKNLVKTAFTRGLYRDPERLIERIVELEDSLWRGVNIQDIDMGVLVGRFPRVLYFEPDFLVEKLRLMRDLLPGVNLRRVIERNPQILSMDATCTLPAKMRELSVLLPHTDVIRLIELHPKVLSINVGGKVAENLANLKALMKTAGVVETAVELMVAYSPRLLTSDVTGTIRRRLEQIEKVSPGTFRRYSDKPATLARLLCASERTIDRIAYLRQMRSEDVVAEGVVSSEVRTGTVGSPSSVVDFEVVSGGSFGGGFGGNGGSGSTKLGERKINSEIRAVTLSAAEFSERFPDFPEWQKAYEKTRKAESAEAMRNGSDAAAKRAVEEAARYIRAAFTP</sequence>
<reference evidence="5 6" key="1">
    <citation type="journal article" date="2009" name="Science">
        <title>Green evolution and dynamic adaptations revealed by genomes of the marine picoeukaryotes Micromonas.</title>
        <authorList>
            <person name="Worden A.Z."/>
            <person name="Lee J.H."/>
            <person name="Mock T."/>
            <person name="Rouze P."/>
            <person name="Simmons M.P."/>
            <person name="Aerts A.L."/>
            <person name="Allen A.E."/>
            <person name="Cuvelier M.L."/>
            <person name="Derelle E."/>
            <person name="Everett M.V."/>
            <person name="Foulon E."/>
            <person name="Grimwood J."/>
            <person name="Gundlach H."/>
            <person name="Henrissat B."/>
            <person name="Napoli C."/>
            <person name="McDonald S.M."/>
            <person name="Parker M.S."/>
            <person name="Rombauts S."/>
            <person name="Salamov A."/>
            <person name="Von Dassow P."/>
            <person name="Badger J.H."/>
            <person name="Coutinho P.M."/>
            <person name="Demir E."/>
            <person name="Dubchak I."/>
            <person name="Gentemann C."/>
            <person name="Eikrem W."/>
            <person name="Gready J.E."/>
            <person name="John U."/>
            <person name="Lanier W."/>
            <person name="Lindquist E.A."/>
            <person name="Lucas S."/>
            <person name="Mayer K.F."/>
            <person name="Moreau H."/>
            <person name="Not F."/>
            <person name="Otillar R."/>
            <person name="Panaud O."/>
            <person name="Pangilinan J."/>
            <person name="Paulsen I."/>
            <person name="Piegu B."/>
            <person name="Poliakov A."/>
            <person name="Robbens S."/>
            <person name="Schmutz J."/>
            <person name="Toulza E."/>
            <person name="Wyss T."/>
            <person name="Zelensky A."/>
            <person name="Zhou K."/>
            <person name="Armbrust E.V."/>
            <person name="Bhattacharya D."/>
            <person name="Goodenough U.W."/>
            <person name="Van de Peer Y."/>
            <person name="Grigoriev I.V."/>
        </authorList>
    </citation>
    <scope>NUCLEOTIDE SEQUENCE [LARGE SCALE GENOMIC DNA]</scope>
    <source>
        <strain evidence="6">RCC299 / NOUM17</strain>
    </source>
</reference>
<keyword evidence="6" id="KW-1185">Reference proteome</keyword>
<comment type="similarity">
    <text evidence="1">Belongs to the mTERF family.</text>
</comment>
<evidence type="ECO:0000256" key="4">
    <source>
        <dbReference type="SAM" id="MobiDB-lite"/>
    </source>
</evidence>
<dbReference type="OrthoDB" id="496328at2759"/>
<dbReference type="EMBL" id="CP001326">
    <property type="protein sequence ID" value="ACO63960.1"/>
    <property type="molecule type" value="Genomic_DNA"/>
</dbReference>
<dbReference type="InParanoid" id="C1E7D3"/>
<evidence type="ECO:0000313" key="6">
    <source>
        <dbReference type="Proteomes" id="UP000002009"/>
    </source>
</evidence>
<evidence type="ECO:0000256" key="1">
    <source>
        <dbReference type="ARBA" id="ARBA00007692"/>
    </source>
</evidence>
<keyword evidence="2" id="KW-0806">Transcription termination</keyword>
<keyword evidence="2" id="KW-0805">Transcription regulation</keyword>
<dbReference type="AlphaFoldDB" id="C1E7D3"/>
<dbReference type="Pfam" id="PF02536">
    <property type="entry name" value="mTERF"/>
    <property type="match status" value="1"/>
</dbReference>
<dbReference type="KEGG" id="mis:MICPUN_50430"/>
<name>C1E7D3_MICCC</name>
<dbReference type="GO" id="GO:0003676">
    <property type="term" value="F:nucleic acid binding"/>
    <property type="evidence" value="ECO:0007669"/>
    <property type="project" value="InterPro"/>
</dbReference>
<dbReference type="GO" id="GO:0006353">
    <property type="term" value="P:DNA-templated transcription termination"/>
    <property type="evidence" value="ECO:0007669"/>
    <property type="project" value="UniProtKB-KW"/>
</dbReference>
<keyword evidence="3" id="KW-0809">Transit peptide</keyword>
<dbReference type="GeneID" id="8243617"/>
<dbReference type="InterPro" id="IPR003690">
    <property type="entry name" value="MTERF"/>
</dbReference>
<proteinExistence type="inferred from homology"/>
<dbReference type="RefSeq" id="XP_002502702.1">
    <property type="nucleotide sequence ID" value="XM_002502656.1"/>
</dbReference>
<evidence type="ECO:0000313" key="5">
    <source>
        <dbReference type="EMBL" id="ACO63960.1"/>
    </source>
</evidence>
<protein>
    <recommendedName>
        <fullName evidence="7">Mitochondrial transcription termination factor</fullName>
    </recommendedName>
</protein>
<dbReference type="Gene3D" id="1.25.70.10">
    <property type="entry name" value="Transcription termination factor 3, mitochondrial"/>
    <property type="match status" value="1"/>
</dbReference>
<gene>
    <name evidence="5" type="ORF">MICPUN_50430</name>
</gene>
<organism evidence="5 6">
    <name type="scientific">Micromonas commoda (strain RCC299 / NOUM17 / CCMP2709)</name>
    <name type="common">Picoplanktonic green alga</name>
    <dbReference type="NCBI Taxonomy" id="296587"/>
    <lineage>
        <taxon>Eukaryota</taxon>
        <taxon>Viridiplantae</taxon>
        <taxon>Chlorophyta</taxon>
        <taxon>Mamiellophyceae</taxon>
        <taxon>Mamiellales</taxon>
        <taxon>Mamiellaceae</taxon>
        <taxon>Micromonas</taxon>
    </lineage>
</organism>
<feature type="compositionally biased region" description="Pro residues" evidence="4">
    <location>
        <begin position="81"/>
        <end position="91"/>
    </location>
</feature>